<dbReference type="GO" id="GO:0005546">
    <property type="term" value="F:phosphatidylinositol-4,5-bisphosphate binding"/>
    <property type="evidence" value="ECO:0007669"/>
    <property type="project" value="TreeGrafter"/>
</dbReference>
<dbReference type="STRING" id="101127.A0A1X2G8G4"/>
<evidence type="ECO:0000259" key="3">
    <source>
        <dbReference type="Pfam" id="PF16978"/>
    </source>
</evidence>
<proteinExistence type="inferred from homology"/>
<dbReference type="Gene3D" id="2.30.29.30">
    <property type="entry name" value="Pleckstrin-homology domain (PH domain)/Phosphotyrosine-binding domain (PTB)"/>
    <property type="match status" value="1"/>
</dbReference>
<dbReference type="PANTHER" id="PTHR13335:SF1">
    <property type="entry name" value="TARGET OF RAPAMYCIN COMPLEX 2 SUBUNIT MAPKAP1"/>
    <property type="match status" value="1"/>
</dbReference>
<dbReference type="InterPro" id="IPR011993">
    <property type="entry name" value="PH-like_dom_sf"/>
</dbReference>
<name>A0A1X2G8G4_9FUNG</name>
<comment type="similarity">
    <text evidence="1">Belongs to the SIN1 family.</text>
</comment>
<dbReference type="AlphaFoldDB" id="A0A1X2G8G4"/>
<gene>
    <name evidence="5" type="ORF">DM01DRAFT_1338924</name>
</gene>
<reference evidence="5 6" key="1">
    <citation type="submission" date="2016-07" db="EMBL/GenBank/DDBJ databases">
        <title>Pervasive Adenine N6-methylation of Active Genes in Fungi.</title>
        <authorList>
            <consortium name="DOE Joint Genome Institute"/>
            <person name="Mondo S.J."/>
            <person name="Dannebaum R.O."/>
            <person name="Kuo R.C."/>
            <person name="Labutti K."/>
            <person name="Haridas S."/>
            <person name="Kuo A."/>
            <person name="Salamov A."/>
            <person name="Ahrendt S.R."/>
            <person name="Lipzen A."/>
            <person name="Sullivan W."/>
            <person name="Andreopoulos W.B."/>
            <person name="Clum A."/>
            <person name="Lindquist E."/>
            <person name="Daum C."/>
            <person name="Ramamoorthy G.K."/>
            <person name="Gryganskyi A."/>
            <person name="Culley D."/>
            <person name="Magnuson J.K."/>
            <person name="James T.Y."/>
            <person name="O'Malley M.A."/>
            <person name="Stajich J.E."/>
            <person name="Spatafora J.W."/>
            <person name="Visel A."/>
            <person name="Grigoriev I.V."/>
        </authorList>
    </citation>
    <scope>NUCLEOTIDE SEQUENCE [LARGE SCALE GENOMIC DNA]</scope>
    <source>
        <strain evidence="5 6">NRRL 3301</strain>
    </source>
</reference>
<dbReference type="Proteomes" id="UP000242146">
    <property type="component" value="Unassembled WGS sequence"/>
</dbReference>
<sequence length="801" mass="88509">MAVTTDADYLLHLMRVKFLRLEERGERILSFPPTAMSDDYIRMAAPKYPEMQYCYSPAYDLNAKDNALFASGLISTPRTKRTHYHRKKIQDDTPGNMDLSKPLPPATKSPPSGLASTLDEDLDAELDLRYHQTPLPPIPPPQQSMGKPIEEASILSQSTNQSEPVHVYLQPSMDSNVDPSPRSSLDVIDTNTQESSLPFQFNHESARSANLIYSPPAKQLTSLAPAGQPAFPLPLYLPQLPRTSQPQPPTLPITPSQRTPAAWFPMRPAYTVTHGQSALSALIAAKASKAENPFSAYSHASGKGSSRPMTLCVYLPHTPTPFKPESLVVRPDAIIDDVIGYILYDYVEQNRKPELQPELYDLAEWVLLIAEDDGEIEDDLPALDRTRRINQVSFDQFALSRATPAQAKQNDQIRAKMGRHKPDLDALKKKPSVGSALAMQPAPAANASNNSMPLDDLLDQPPATLLQPSPKQPQQALSVDHAPHSHSSSTGGDDTHLLDAVASNGTTNSLIHTPSTPMLQPAAAEPDSSAIAVPVPSSKAVLTKAALPMTPIKYFRIRLMTSEEVAATTTIPVYAEMFVGDVLELVSRKRKLDPNEYILTLPDSNLVVSNDTTVESLKSVEELTLTKKTSALQAPASSSNPLWRSPIKKKKDDHPPPMYFSSDDLDKQPSDTFLQQYKKYNVNRKTPMFVGKRVSTLVIDGNYIHLMPPEHKGMFDSVKTTSFHVNAVRSCKQSKKVPSNFKIGVMKERDFKTYELEAETAKEACTSSFNLNHVLLTPLFLLDEICARVRFLLQVNRGIKT</sequence>
<evidence type="ECO:0000256" key="1">
    <source>
        <dbReference type="ARBA" id="ARBA00009407"/>
    </source>
</evidence>
<dbReference type="GO" id="GO:0005737">
    <property type="term" value="C:cytoplasm"/>
    <property type="evidence" value="ECO:0007669"/>
    <property type="project" value="TreeGrafter"/>
</dbReference>
<dbReference type="InterPro" id="IPR008828">
    <property type="entry name" value="Sin1/Avo1"/>
</dbReference>
<dbReference type="Pfam" id="PF16979">
    <property type="entry name" value="SIN1_PH"/>
    <property type="match status" value="1"/>
</dbReference>
<feature type="domain" description="CRIM" evidence="3">
    <location>
        <begin position="276"/>
        <end position="410"/>
    </location>
</feature>
<feature type="region of interest" description="Disordered" evidence="2">
    <location>
        <begin position="400"/>
        <end position="499"/>
    </location>
</feature>
<dbReference type="PANTHER" id="PTHR13335">
    <property type="entry name" value="TARGET OF RAPAMYCIN COMPLEX 2 SUBUNIT MAPKAP1"/>
    <property type="match status" value="1"/>
</dbReference>
<comment type="caution">
    <text evidence="5">The sequence shown here is derived from an EMBL/GenBank/DDBJ whole genome shotgun (WGS) entry which is preliminary data.</text>
</comment>
<evidence type="ECO:0000313" key="5">
    <source>
        <dbReference type="EMBL" id="ORX47700.1"/>
    </source>
</evidence>
<dbReference type="OrthoDB" id="241990at2759"/>
<accession>A0A1X2G8G4</accession>
<dbReference type="GO" id="GO:0005886">
    <property type="term" value="C:plasma membrane"/>
    <property type="evidence" value="ECO:0007669"/>
    <property type="project" value="TreeGrafter"/>
</dbReference>
<dbReference type="GO" id="GO:0031932">
    <property type="term" value="C:TORC2 complex"/>
    <property type="evidence" value="ECO:0007669"/>
    <property type="project" value="InterPro"/>
</dbReference>
<protein>
    <submittedName>
        <fullName evidence="5">SIN1-domain-containing protein</fullName>
    </submittedName>
</protein>
<evidence type="ECO:0000259" key="4">
    <source>
        <dbReference type="Pfam" id="PF16979"/>
    </source>
</evidence>
<dbReference type="InterPro" id="IPR031313">
    <property type="entry name" value="Sin1_PH_dom"/>
</dbReference>
<organism evidence="5 6">
    <name type="scientific">Hesseltinella vesiculosa</name>
    <dbReference type="NCBI Taxonomy" id="101127"/>
    <lineage>
        <taxon>Eukaryota</taxon>
        <taxon>Fungi</taxon>
        <taxon>Fungi incertae sedis</taxon>
        <taxon>Mucoromycota</taxon>
        <taxon>Mucoromycotina</taxon>
        <taxon>Mucoromycetes</taxon>
        <taxon>Mucorales</taxon>
        <taxon>Cunninghamellaceae</taxon>
        <taxon>Hesseltinella</taxon>
    </lineage>
</organism>
<dbReference type="Pfam" id="PF16978">
    <property type="entry name" value="CRIM"/>
    <property type="match status" value="1"/>
</dbReference>
<feature type="compositionally biased region" description="Polar residues" evidence="2">
    <location>
        <begin position="466"/>
        <end position="477"/>
    </location>
</feature>
<feature type="compositionally biased region" description="Low complexity" evidence="2">
    <location>
        <begin position="435"/>
        <end position="454"/>
    </location>
</feature>
<dbReference type="InterPro" id="IPR031567">
    <property type="entry name" value="CRIM_dom"/>
</dbReference>
<evidence type="ECO:0000256" key="2">
    <source>
        <dbReference type="SAM" id="MobiDB-lite"/>
    </source>
</evidence>
<dbReference type="GO" id="GO:0038203">
    <property type="term" value="P:TORC2 signaling"/>
    <property type="evidence" value="ECO:0007669"/>
    <property type="project" value="TreeGrafter"/>
</dbReference>
<dbReference type="EMBL" id="MCGT01000032">
    <property type="protein sequence ID" value="ORX47700.1"/>
    <property type="molecule type" value="Genomic_DNA"/>
</dbReference>
<feature type="region of interest" description="Disordered" evidence="2">
    <location>
        <begin position="636"/>
        <end position="665"/>
    </location>
</feature>
<evidence type="ECO:0000313" key="6">
    <source>
        <dbReference type="Proteomes" id="UP000242146"/>
    </source>
</evidence>
<feature type="domain" description="SIN1-type PH" evidence="4">
    <location>
        <begin position="676"/>
        <end position="765"/>
    </location>
</feature>
<feature type="region of interest" description="Disordered" evidence="2">
    <location>
        <begin position="80"/>
        <end position="117"/>
    </location>
</feature>
<keyword evidence="6" id="KW-1185">Reference proteome</keyword>